<evidence type="ECO:0000313" key="3">
    <source>
        <dbReference type="Proteomes" id="UP000092024"/>
    </source>
</evidence>
<accession>A0A1A5YHW7</accession>
<sequence>MLHYIENNRQLLGNRPQCFLAGDYNLLNMMYENGELKIIDFERFTIGDPWDEFNCIVWSAIASPHFATGHINGYSWYLRGLK</sequence>
<dbReference type="STRING" id="1844972.A7K91_00440"/>
<dbReference type="OrthoDB" id="334783at2"/>
<dbReference type="InterPro" id="IPR011009">
    <property type="entry name" value="Kinase-like_dom_sf"/>
</dbReference>
<dbReference type="EMBL" id="LYPA01000060">
    <property type="protein sequence ID" value="OBR65182.1"/>
    <property type="molecule type" value="Genomic_DNA"/>
</dbReference>
<dbReference type="InterPro" id="IPR002575">
    <property type="entry name" value="Aminoglycoside_PTrfase"/>
</dbReference>
<comment type="caution">
    <text evidence="2">The sequence shown here is derived from an EMBL/GenBank/DDBJ whole genome shotgun (WGS) entry which is preliminary data.</text>
</comment>
<dbReference type="PANTHER" id="PTHR41283:SF1">
    <property type="entry name" value="AMINOGLYCOSIDE PHOSPHOTRANSFERASE DOMAIN-CONTAINING PROTEIN"/>
    <property type="match status" value="1"/>
</dbReference>
<protein>
    <recommendedName>
        <fullName evidence="1">Aminoglycoside phosphotransferase domain-containing protein</fullName>
    </recommendedName>
</protein>
<dbReference type="SUPFAM" id="SSF56112">
    <property type="entry name" value="Protein kinase-like (PK-like)"/>
    <property type="match status" value="1"/>
</dbReference>
<keyword evidence="3" id="KW-1185">Reference proteome</keyword>
<gene>
    <name evidence="2" type="ORF">A7K91_00440</name>
</gene>
<dbReference type="Pfam" id="PF01636">
    <property type="entry name" value="APH"/>
    <property type="match status" value="1"/>
</dbReference>
<dbReference type="PANTHER" id="PTHR41283">
    <property type="entry name" value="AMINOGLYCOSIDE PHOSPHOTRANSFERASE"/>
    <property type="match status" value="1"/>
</dbReference>
<dbReference type="Gene3D" id="3.90.1200.10">
    <property type="match status" value="1"/>
</dbReference>
<organism evidence="2 3">
    <name type="scientific">Paenibacillus oryzae</name>
    <dbReference type="NCBI Taxonomy" id="1844972"/>
    <lineage>
        <taxon>Bacteria</taxon>
        <taxon>Bacillati</taxon>
        <taxon>Bacillota</taxon>
        <taxon>Bacilli</taxon>
        <taxon>Bacillales</taxon>
        <taxon>Paenibacillaceae</taxon>
        <taxon>Paenibacillus</taxon>
    </lineage>
</organism>
<dbReference type="RefSeq" id="WP_068683545.1">
    <property type="nucleotide sequence ID" value="NZ_LYPA01000060.1"/>
</dbReference>
<proteinExistence type="predicted"/>
<reference evidence="2 3" key="1">
    <citation type="submission" date="2016-05" db="EMBL/GenBank/DDBJ databases">
        <title>Paenibacillus oryzae. sp. nov., isolated from the rice root.</title>
        <authorList>
            <person name="Zhang J."/>
            <person name="Zhang X."/>
        </authorList>
    </citation>
    <scope>NUCLEOTIDE SEQUENCE [LARGE SCALE GENOMIC DNA]</scope>
    <source>
        <strain evidence="2 3">1DrF-4</strain>
    </source>
</reference>
<dbReference type="AlphaFoldDB" id="A0A1A5YHW7"/>
<evidence type="ECO:0000313" key="2">
    <source>
        <dbReference type="EMBL" id="OBR65182.1"/>
    </source>
</evidence>
<feature type="domain" description="Aminoglycoside phosphotransferase" evidence="1">
    <location>
        <begin position="10"/>
        <end position="79"/>
    </location>
</feature>
<name>A0A1A5YHW7_9BACL</name>
<evidence type="ECO:0000259" key="1">
    <source>
        <dbReference type="Pfam" id="PF01636"/>
    </source>
</evidence>
<dbReference type="Proteomes" id="UP000092024">
    <property type="component" value="Unassembled WGS sequence"/>
</dbReference>